<proteinExistence type="predicted"/>
<dbReference type="Gene3D" id="3.60.21.10">
    <property type="match status" value="1"/>
</dbReference>
<reference evidence="2" key="1">
    <citation type="journal article" date="2015" name="Nature">
        <title>Complex archaea that bridge the gap between prokaryotes and eukaryotes.</title>
        <authorList>
            <person name="Spang A."/>
            <person name="Saw J.H."/>
            <person name="Jorgensen S.L."/>
            <person name="Zaremba-Niedzwiedzka K."/>
            <person name="Martijn J."/>
            <person name="Lind A.E."/>
            <person name="van Eijk R."/>
            <person name="Schleper C."/>
            <person name="Guy L."/>
            <person name="Ettema T.J."/>
        </authorList>
    </citation>
    <scope>NUCLEOTIDE SEQUENCE</scope>
</reference>
<gene>
    <name evidence="2" type="ORF">LCGC14_1803150</name>
</gene>
<protein>
    <recommendedName>
        <fullName evidence="1">Calcineurin-like phosphoesterase domain-containing protein</fullName>
    </recommendedName>
</protein>
<dbReference type="InterPro" id="IPR004843">
    <property type="entry name" value="Calcineurin-like_PHP"/>
</dbReference>
<accession>A0A0F9GP33</accession>
<dbReference type="AlphaFoldDB" id="A0A0F9GP33"/>
<dbReference type="SUPFAM" id="SSF56300">
    <property type="entry name" value="Metallo-dependent phosphatases"/>
    <property type="match status" value="1"/>
</dbReference>
<name>A0A0F9GP33_9ZZZZ</name>
<dbReference type="Pfam" id="PF00149">
    <property type="entry name" value="Metallophos"/>
    <property type="match status" value="1"/>
</dbReference>
<evidence type="ECO:0000259" key="1">
    <source>
        <dbReference type="Pfam" id="PF00149"/>
    </source>
</evidence>
<organism evidence="2">
    <name type="scientific">marine sediment metagenome</name>
    <dbReference type="NCBI Taxonomy" id="412755"/>
    <lineage>
        <taxon>unclassified sequences</taxon>
        <taxon>metagenomes</taxon>
        <taxon>ecological metagenomes</taxon>
    </lineage>
</organism>
<dbReference type="GO" id="GO:0016787">
    <property type="term" value="F:hydrolase activity"/>
    <property type="evidence" value="ECO:0007669"/>
    <property type="project" value="InterPro"/>
</dbReference>
<dbReference type="EMBL" id="LAZR01017405">
    <property type="protein sequence ID" value="KKM00564.1"/>
    <property type="molecule type" value="Genomic_DNA"/>
</dbReference>
<comment type="caution">
    <text evidence="2">The sequence shown here is derived from an EMBL/GenBank/DDBJ whole genome shotgun (WGS) entry which is preliminary data.</text>
</comment>
<dbReference type="InterPro" id="IPR029052">
    <property type="entry name" value="Metallo-depent_PP-like"/>
</dbReference>
<feature type="non-terminal residue" evidence="2">
    <location>
        <position position="228"/>
    </location>
</feature>
<feature type="domain" description="Calcineurin-like phosphoesterase" evidence="1">
    <location>
        <begin position="60"/>
        <end position="204"/>
    </location>
</feature>
<sequence length="228" mass="27064">MWNLLFYSPLILCSIFILLNAQEINILDLFTIVILPDTQFYSSFYAEGFQEQTFWACECAHDKKMNVIFVSQLGDLVHRGNKFEQDWKNAGKAMRNLLRCNLAHGFLPGNHDTDNRMKNPYHYFMKTFPLENYQHKEWFGESFNHADMRNTFQLFDSPQGFFRFVFIHIEYLPDTNESQSILDWASKVLDRYSDRTALLSTHEAGSDCWPWIFTNIKKLMKRHCNLIM</sequence>
<evidence type="ECO:0000313" key="2">
    <source>
        <dbReference type="EMBL" id="KKM00564.1"/>
    </source>
</evidence>